<evidence type="ECO:0000313" key="2">
    <source>
        <dbReference type="Proteomes" id="UP000310636"/>
    </source>
</evidence>
<sequence length="113" mass="11890">MDMQSLQASFRDQDQAEEAVRKLASLRANRFRMERTGGGADFGSRLPAKTAEANAGMSRLSAELLGDSRLEAASELGTSASSGGPEFHLTVDVPAGAAEQARKVIRAAGGHCR</sequence>
<dbReference type="RefSeq" id="WP_136373890.1">
    <property type="nucleotide sequence ID" value="NZ_SSOB01000071.1"/>
</dbReference>
<gene>
    <name evidence="1" type="ORF">E6C55_31875</name>
</gene>
<keyword evidence="2" id="KW-1185">Reference proteome</keyword>
<reference evidence="1 2" key="1">
    <citation type="submission" date="2019-04" db="EMBL/GenBank/DDBJ databases">
        <title>Cohnella sp. nov. isolated from preserved vegetables.</title>
        <authorList>
            <person name="Lin S.-Y."/>
            <person name="Hung M.-H."/>
            <person name="Young C.-C."/>
        </authorList>
    </citation>
    <scope>NUCLEOTIDE SEQUENCE [LARGE SCALE GENOMIC DNA]</scope>
    <source>
        <strain evidence="1 2">CC-MHH1044</strain>
    </source>
</reference>
<protein>
    <submittedName>
        <fullName evidence="1">Uncharacterized protein</fullName>
    </submittedName>
</protein>
<dbReference type="EMBL" id="SSOB01000071">
    <property type="protein sequence ID" value="THF72758.1"/>
    <property type="molecule type" value="Genomic_DNA"/>
</dbReference>
<comment type="caution">
    <text evidence="1">The sequence shown here is derived from an EMBL/GenBank/DDBJ whole genome shotgun (WGS) entry which is preliminary data.</text>
</comment>
<dbReference type="Proteomes" id="UP000310636">
    <property type="component" value="Unassembled WGS sequence"/>
</dbReference>
<name>A0A4S4BEW4_9BACL</name>
<dbReference type="AlphaFoldDB" id="A0A4S4BEW4"/>
<dbReference type="OrthoDB" id="2680718at2"/>
<proteinExistence type="predicted"/>
<evidence type="ECO:0000313" key="1">
    <source>
        <dbReference type="EMBL" id="THF72758.1"/>
    </source>
</evidence>
<accession>A0A4S4BEW4</accession>
<organism evidence="1 2">
    <name type="scientific">Cohnella fermenti</name>
    <dbReference type="NCBI Taxonomy" id="2565925"/>
    <lineage>
        <taxon>Bacteria</taxon>
        <taxon>Bacillati</taxon>
        <taxon>Bacillota</taxon>
        <taxon>Bacilli</taxon>
        <taxon>Bacillales</taxon>
        <taxon>Paenibacillaceae</taxon>
        <taxon>Cohnella</taxon>
    </lineage>
</organism>